<evidence type="ECO:0000313" key="2">
    <source>
        <dbReference type="EMBL" id="KAJ8889236.1"/>
    </source>
</evidence>
<evidence type="ECO:0000256" key="1">
    <source>
        <dbReference type="SAM" id="MobiDB-lite"/>
    </source>
</evidence>
<name>A0ABQ9HYS6_9NEOP</name>
<keyword evidence="3" id="KW-1185">Reference proteome</keyword>
<dbReference type="EMBL" id="JARBHB010000003">
    <property type="protein sequence ID" value="KAJ8889236.1"/>
    <property type="molecule type" value="Genomic_DNA"/>
</dbReference>
<protein>
    <submittedName>
        <fullName evidence="2">Uncharacterized protein</fullName>
    </submittedName>
</protein>
<reference evidence="2 3" key="1">
    <citation type="submission" date="2023-02" db="EMBL/GenBank/DDBJ databases">
        <title>LHISI_Scaffold_Assembly.</title>
        <authorList>
            <person name="Stuart O.P."/>
            <person name="Cleave R."/>
            <person name="Magrath M.J.L."/>
            <person name="Mikheyev A.S."/>
        </authorList>
    </citation>
    <scope>NUCLEOTIDE SEQUENCE [LARGE SCALE GENOMIC DNA]</scope>
    <source>
        <strain evidence="2">Daus_M_001</strain>
        <tissue evidence="2">Leg muscle</tissue>
    </source>
</reference>
<sequence length="95" mass="10347">MFHFILQVQEWLDNHLCSTDWGWIVSGQSLTPVATEPTSAPDDILQLISCASAHCSCRTASLSCSMMCAHCRGRSRHNGSNSEHDEDTLGAPDGL</sequence>
<feature type="region of interest" description="Disordered" evidence="1">
    <location>
        <begin position="73"/>
        <end position="95"/>
    </location>
</feature>
<accession>A0ABQ9HYS6</accession>
<gene>
    <name evidence="2" type="ORF">PR048_008734</name>
</gene>
<comment type="caution">
    <text evidence="2">The sequence shown here is derived from an EMBL/GenBank/DDBJ whole genome shotgun (WGS) entry which is preliminary data.</text>
</comment>
<dbReference type="Proteomes" id="UP001159363">
    <property type="component" value="Chromosome 3"/>
</dbReference>
<evidence type="ECO:0000313" key="3">
    <source>
        <dbReference type="Proteomes" id="UP001159363"/>
    </source>
</evidence>
<organism evidence="2 3">
    <name type="scientific">Dryococelus australis</name>
    <dbReference type="NCBI Taxonomy" id="614101"/>
    <lineage>
        <taxon>Eukaryota</taxon>
        <taxon>Metazoa</taxon>
        <taxon>Ecdysozoa</taxon>
        <taxon>Arthropoda</taxon>
        <taxon>Hexapoda</taxon>
        <taxon>Insecta</taxon>
        <taxon>Pterygota</taxon>
        <taxon>Neoptera</taxon>
        <taxon>Polyneoptera</taxon>
        <taxon>Phasmatodea</taxon>
        <taxon>Verophasmatodea</taxon>
        <taxon>Anareolatae</taxon>
        <taxon>Phasmatidae</taxon>
        <taxon>Eurycanthinae</taxon>
        <taxon>Dryococelus</taxon>
    </lineage>
</organism>
<proteinExistence type="predicted"/>